<dbReference type="Proteomes" id="UP000578531">
    <property type="component" value="Unassembled WGS sequence"/>
</dbReference>
<evidence type="ECO:0000256" key="1">
    <source>
        <dbReference type="SAM" id="Coils"/>
    </source>
</evidence>
<keyword evidence="5" id="KW-1185">Reference proteome</keyword>
<name>A0A8H6FLE1_9LECA</name>
<evidence type="ECO:0000313" key="5">
    <source>
        <dbReference type="Proteomes" id="UP000578531"/>
    </source>
</evidence>
<dbReference type="OrthoDB" id="2270193at2759"/>
<organism evidence="4 5">
    <name type="scientific">Letharia columbiana</name>
    <dbReference type="NCBI Taxonomy" id="112416"/>
    <lineage>
        <taxon>Eukaryota</taxon>
        <taxon>Fungi</taxon>
        <taxon>Dikarya</taxon>
        <taxon>Ascomycota</taxon>
        <taxon>Pezizomycotina</taxon>
        <taxon>Lecanoromycetes</taxon>
        <taxon>OSLEUM clade</taxon>
        <taxon>Lecanoromycetidae</taxon>
        <taxon>Lecanorales</taxon>
        <taxon>Lecanorineae</taxon>
        <taxon>Parmeliaceae</taxon>
        <taxon>Letharia</taxon>
    </lineage>
</organism>
<gene>
    <name evidence="4" type="ORF">HO173_011033</name>
</gene>
<dbReference type="EMBL" id="JACCJC010000065">
    <property type="protein sequence ID" value="KAF6230681.1"/>
    <property type="molecule type" value="Genomic_DNA"/>
</dbReference>
<comment type="caution">
    <text evidence="4">The sequence shown here is derived from an EMBL/GenBank/DDBJ whole genome shotgun (WGS) entry which is preliminary data.</text>
</comment>
<feature type="domain" description="DUF7923" evidence="3">
    <location>
        <begin position="77"/>
        <end position="261"/>
    </location>
</feature>
<dbReference type="PANTHER" id="PTHR37543:SF1">
    <property type="entry name" value="CCCH ZINC FINGER DNA BINDING PROTEIN (AFU_ORTHOLOGUE AFUA_5G12760)"/>
    <property type="match status" value="1"/>
</dbReference>
<evidence type="ECO:0000259" key="3">
    <source>
        <dbReference type="Pfam" id="PF25540"/>
    </source>
</evidence>
<dbReference type="GeneID" id="59292679"/>
<dbReference type="PANTHER" id="PTHR37543">
    <property type="entry name" value="CCCH ZINC FINGER DNA BINDING PROTEIN (AFU_ORTHOLOGUE AFUA_5G12760)"/>
    <property type="match status" value="1"/>
</dbReference>
<feature type="region of interest" description="Disordered" evidence="2">
    <location>
        <begin position="272"/>
        <end position="292"/>
    </location>
</feature>
<protein>
    <recommendedName>
        <fullName evidence="3">DUF7923 domain-containing protein</fullName>
    </recommendedName>
</protein>
<feature type="compositionally biased region" description="Low complexity" evidence="2">
    <location>
        <begin position="272"/>
        <end position="289"/>
    </location>
</feature>
<accession>A0A8H6FLE1</accession>
<keyword evidence="1" id="KW-0175">Coiled coil</keyword>
<sequence length="411" mass="46181">MTPIPNGLSIGDYQERLSRYKDAENEKNAMISELIDNLDKARSEYRQTVLDLESERVGRRRLQDRVAELETLTRSQNGRGFVVVLIDADADDYIFQQRFLNRNEAGGRDAADELQARVKDYLRTIQIDVENTEIVVRAYADVKSLHGACIKNGKMKNGASLSLFVHGFNQRQGLFDFVDVGPGKESADNKLRECLDFFIGNRQCKHIIFGACHDSGYAPYLGRFAAEVSVRDRITLLQGVAIHPRIAALGFQRILKLDQVFNPHMLCTVPVSSSKSSPPARATSSTLPTRPLTAATGFSNAAALSHRLGPVIRNENRKRIDKMLDVDITSPYLGIIRQSKLCPWFYLRGRCEGCDGNHRVPPLNARESDYLWYHARYGLCHKIRKGKDCDDPRCVYGHEEGHRIGSGKVSG</sequence>
<dbReference type="InterPro" id="IPR057683">
    <property type="entry name" value="DUF7923"/>
</dbReference>
<dbReference type="Pfam" id="PF25540">
    <property type="entry name" value="DUF7923"/>
    <property type="match status" value="1"/>
</dbReference>
<proteinExistence type="predicted"/>
<evidence type="ECO:0000313" key="4">
    <source>
        <dbReference type="EMBL" id="KAF6230681.1"/>
    </source>
</evidence>
<dbReference type="RefSeq" id="XP_037160149.1">
    <property type="nucleotide sequence ID" value="XM_037312917.1"/>
</dbReference>
<feature type="coiled-coil region" evidence="1">
    <location>
        <begin position="24"/>
        <end position="55"/>
    </location>
</feature>
<dbReference type="AlphaFoldDB" id="A0A8H6FLE1"/>
<reference evidence="4 5" key="1">
    <citation type="journal article" date="2020" name="Genomics">
        <title>Complete, high-quality genomes from long-read metagenomic sequencing of two wolf lichen thalli reveals enigmatic genome architecture.</title>
        <authorList>
            <person name="McKenzie S.K."/>
            <person name="Walston R.F."/>
            <person name="Allen J.L."/>
        </authorList>
    </citation>
    <scope>NUCLEOTIDE SEQUENCE [LARGE SCALE GENOMIC DNA]</scope>
    <source>
        <strain evidence="4">WasteWater2</strain>
    </source>
</reference>
<evidence type="ECO:0000256" key="2">
    <source>
        <dbReference type="SAM" id="MobiDB-lite"/>
    </source>
</evidence>